<evidence type="ECO:0000313" key="3">
    <source>
        <dbReference type="Proteomes" id="UP000636505"/>
    </source>
</evidence>
<comment type="caution">
    <text evidence="2">The sequence shown here is derived from an EMBL/GenBank/DDBJ whole genome shotgun (WGS) entry which is preliminary data.</text>
</comment>
<keyword evidence="3" id="KW-1185">Reference proteome</keyword>
<sequence>MSEMKEYIRSLVNPEMAPTGIRVALIVGSALFAINHGNALMHNRMQRSRWISGAITYIVPYMVNIHGQYSNHRRDQAKR</sequence>
<feature type="transmembrane region" description="Helical" evidence="1">
    <location>
        <begin position="20"/>
        <end position="41"/>
    </location>
</feature>
<evidence type="ECO:0000256" key="1">
    <source>
        <dbReference type="SAM" id="Phobius"/>
    </source>
</evidence>
<dbReference type="AlphaFoldDB" id="A0A8J7DDT8"/>
<dbReference type="InterPro" id="IPR047700">
    <property type="entry name" value="NrtS-like"/>
</dbReference>
<accession>A0A8J7DDT8</accession>
<name>A0A8J7DDT8_9CYAN</name>
<reference evidence="2" key="1">
    <citation type="submission" date="2020-10" db="EMBL/GenBank/DDBJ databases">
        <authorList>
            <person name="Castelo-Branco R."/>
            <person name="Eusebio N."/>
            <person name="Adriana R."/>
            <person name="Vieira A."/>
            <person name="Brugerolle De Fraissinette N."/>
            <person name="Rezende De Castro R."/>
            <person name="Schneider M.P."/>
            <person name="Vasconcelos V."/>
            <person name="Leao P.N."/>
        </authorList>
    </citation>
    <scope>NUCLEOTIDE SEQUENCE</scope>
    <source>
        <strain evidence="2">LEGE 07310</strain>
    </source>
</reference>
<proteinExistence type="predicted"/>
<keyword evidence="1" id="KW-1133">Transmembrane helix</keyword>
<protein>
    <submittedName>
        <fullName evidence="2">Nitrate/nitrite transporter NrtS</fullName>
    </submittedName>
</protein>
<dbReference type="Proteomes" id="UP000636505">
    <property type="component" value="Unassembled WGS sequence"/>
</dbReference>
<dbReference type="NCBIfam" id="NF038050">
    <property type="entry name" value="NrtS"/>
    <property type="match status" value="1"/>
</dbReference>
<organism evidence="2 3">
    <name type="scientific">Vasconcelosia minhoensis LEGE 07310</name>
    <dbReference type="NCBI Taxonomy" id="915328"/>
    <lineage>
        <taxon>Bacteria</taxon>
        <taxon>Bacillati</taxon>
        <taxon>Cyanobacteriota</taxon>
        <taxon>Cyanophyceae</taxon>
        <taxon>Nodosilineales</taxon>
        <taxon>Cymatolegaceae</taxon>
        <taxon>Vasconcelosia</taxon>
        <taxon>Vasconcelosia minhoensis</taxon>
    </lineage>
</organism>
<evidence type="ECO:0000313" key="2">
    <source>
        <dbReference type="EMBL" id="MBE9080227.1"/>
    </source>
</evidence>
<keyword evidence="1" id="KW-0472">Membrane</keyword>
<gene>
    <name evidence="2" type="primary">nrtS</name>
    <name evidence="2" type="ORF">IQ241_23555</name>
</gene>
<dbReference type="EMBL" id="JADEXG010000093">
    <property type="protein sequence ID" value="MBE9080227.1"/>
    <property type="molecule type" value="Genomic_DNA"/>
</dbReference>
<keyword evidence="1" id="KW-0812">Transmembrane</keyword>